<organism evidence="2 3">
    <name type="scientific">Ventrimonas faecis</name>
    <dbReference type="NCBI Taxonomy" id="3133170"/>
    <lineage>
        <taxon>Bacteria</taxon>
        <taxon>Bacillati</taxon>
        <taxon>Bacillota</taxon>
        <taxon>Clostridia</taxon>
        <taxon>Lachnospirales</taxon>
        <taxon>Lachnospiraceae</taxon>
        <taxon>Ventrimonas</taxon>
    </lineage>
</organism>
<protein>
    <submittedName>
        <fullName evidence="2">O-linked GlcNAc transferase-like protein</fullName>
    </submittedName>
</protein>
<sequence>MKIRKGQYGYRDQHKRNRTFLVALFAAVIIAQLVARQLTSEQAAKNILTVMAILTVLPMANLASPLLASWKYRTAERSFYEKARSYEEKCTMLYDLIVTTKEQILPLDAVAVHPNGVFAFCSNEKTDLSKAEKAVNALFKANKLDPNVKLIRDPHVFFRRLDSLKPASEYEDDGVVDYAAELMKNLSM</sequence>
<dbReference type="RefSeq" id="WP_349228288.1">
    <property type="nucleotide sequence ID" value="NZ_JBBMFJ010000002.1"/>
</dbReference>
<dbReference type="Proteomes" id="UP001437460">
    <property type="component" value="Unassembled WGS sequence"/>
</dbReference>
<proteinExistence type="predicted"/>
<keyword evidence="1" id="KW-0812">Transmembrane</keyword>
<keyword evidence="3" id="KW-1185">Reference proteome</keyword>
<evidence type="ECO:0000256" key="1">
    <source>
        <dbReference type="SAM" id="Phobius"/>
    </source>
</evidence>
<evidence type="ECO:0000313" key="2">
    <source>
        <dbReference type="EMBL" id="MEQ2561849.1"/>
    </source>
</evidence>
<gene>
    <name evidence="2" type="ORF">WMO41_01410</name>
</gene>
<reference evidence="2 3" key="1">
    <citation type="submission" date="2024-03" db="EMBL/GenBank/DDBJ databases">
        <title>Human intestinal bacterial collection.</title>
        <authorList>
            <person name="Pauvert C."/>
            <person name="Hitch T.C.A."/>
            <person name="Clavel T."/>
        </authorList>
    </citation>
    <scope>NUCLEOTIDE SEQUENCE [LARGE SCALE GENOMIC DNA]</scope>
    <source>
        <strain evidence="2 3">CLA-AP-H27</strain>
    </source>
</reference>
<accession>A0ABV1HHQ5</accession>
<keyword evidence="1" id="KW-1133">Transmembrane helix</keyword>
<keyword evidence="1" id="KW-0472">Membrane</keyword>
<comment type="caution">
    <text evidence="2">The sequence shown here is derived from an EMBL/GenBank/DDBJ whole genome shotgun (WGS) entry which is preliminary data.</text>
</comment>
<name>A0ABV1HHQ5_9FIRM</name>
<feature type="transmembrane region" description="Helical" evidence="1">
    <location>
        <begin position="20"/>
        <end position="35"/>
    </location>
</feature>
<evidence type="ECO:0000313" key="3">
    <source>
        <dbReference type="Proteomes" id="UP001437460"/>
    </source>
</evidence>
<dbReference type="EMBL" id="JBBMFJ010000002">
    <property type="protein sequence ID" value="MEQ2561849.1"/>
    <property type="molecule type" value="Genomic_DNA"/>
</dbReference>
<feature type="transmembrane region" description="Helical" evidence="1">
    <location>
        <begin position="47"/>
        <end position="68"/>
    </location>
</feature>